<evidence type="ECO:0000313" key="2">
    <source>
        <dbReference type="EMBL" id="GIH23633.1"/>
    </source>
</evidence>
<keyword evidence="1" id="KW-0472">Membrane</keyword>
<gene>
    <name evidence="2" type="ORF">Aph01nite_19430</name>
</gene>
<evidence type="ECO:0000313" key="3">
    <source>
        <dbReference type="Proteomes" id="UP000640052"/>
    </source>
</evidence>
<dbReference type="Proteomes" id="UP000640052">
    <property type="component" value="Unassembled WGS sequence"/>
</dbReference>
<name>A0A919Q7X6_9ACTN</name>
<keyword evidence="1" id="KW-1133">Transmembrane helix</keyword>
<dbReference type="EMBL" id="BOOA01000011">
    <property type="protein sequence ID" value="GIH23633.1"/>
    <property type="molecule type" value="Genomic_DNA"/>
</dbReference>
<comment type="caution">
    <text evidence="2">The sequence shown here is derived from an EMBL/GenBank/DDBJ whole genome shotgun (WGS) entry which is preliminary data.</text>
</comment>
<dbReference type="AlphaFoldDB" id="A0A919Q7X6"/>
<keyword evidence="1" id="KW-0812">Transmembrane</keyword>
<evidence type="ECO:0000256" key="1">
    <source>
        <dbReference type="SAM" id="Phobius"/>
    </source>
</evidence>
<reference evidence="2" key="1">
    <citation type="submission" date="2021-01" db="EMBL/GenBank/DDBJ databases">
        <title>Whole genome shotgun sequence of Acrocarpospora phusangensis NBRC 108782.</title>
        <authorList>
            <person name="Komaki H."/>
            <person name="Tamura T."/>
        </authorList>
    </citation>
    <scope>NUCLEOTIDE SEQUENCE</scope>
    <source>
        <strain evidence="2">NBRC 108782</strain>
    </source>
</reference>
<sequence length="82" mass="8721">MEGVVELYPMARAGQGRSVLTMDRLVEITTVSLVPVSWGVVGWAVAGWAGVVAGSVAGMIVTGLIALMIYRRPHRPGLPGFW</sequence>
<feature type="transmembrane region" description="Helical" evidence="1">
    <location>
        <begin position="51"/>
        <end position="70"/>
    </location>
</feature>
<organism evidence="2 3">
    <name type="scientific">Acrocarpospora phusangensis</name>
    <dbReference type="NCBI Taxonomy" id="1070424"/>
    <lineage>
        <taxon>Bacteria</taxon>
        <taxon>Bacillati</taxon>
        <taxon>Actinomycetota</taxon>
        <taxon>Actinomycetes</taxon>
        <taxon>Streptosporangiales</taxon>
        <taxon>Streptosporangiaceae</taxon>
        <taxon>Acrocarpospora</taxon>
    </lineage>
</organism>
<proteinExistence type="predicted"/>
<protein>
    <submittedName>
        <fullName evidence="2">Uncharacterized protein</fullName>
    </submittedName>
</protein>
<accession>A0A919Q7X6</accession>
<keyword evidence="3" id="KW-1185">Reference proteome</keyword>